<name>A0A699ZWV5_HAELA</name>
<protein>
    <submittedName>
        <fullName evidence="1">HEM4 domain-containing protein</fullName>
    </submittedName>
</protein>
<dbReference type="Proteomes" id="UP000485058">
    <property type="component" value="Unassembled WGS sequence"/>
</dbReference>
<proteinExistence type="predicted"/>
<dbReference type="AlphaFoldDB" id="A0A699ZWV5"/>
<comment type="caution">
    <text evidence="1">The sequence shown here is derived from an EMBL/GenBank/DDBJ whole genome shotgun (WGS) entry which is preliminary data.</text>
</comment>
<keyword evidence="2" id="KW-1185">Reference proteome</keyword>
<sequence length="126" mass="12977">MSLSASGLLKAHAGFRRVPQASIPCRVRVASSALMLPTAPTTPSVWVDESGHDPLAPVPPLLGKRILITAPRQYAHKLAAKLVAAGARPLWVPGVSITALTPGSPEDLELGTALAALWPPGTSPAP</sequence>
<reference evidence="1 2" key="1">
    <citation type="submission" date="2020-02" db="EMBL/GenBank/DDBJ databases">
        <title>Draft genome sequence of Haematococcus lacustris strain NIES-144.</title>
        <authorList>
            <person name="Morimoto D."/>
            <person name="Nakagawa S."/>
            <person name="Yoshida T."/>
            <person name="Sawayama S."/>
        </authorList>
    </citation>
    <scope>NUCLEOTIDE SEQUENCE [LARGE SCALE GENOMIC DNA]</scope>
    <source>
        <strain evidence="1 2">NIES-144</strain>
    </source>
</reference>
<organism evidence="1 2">
    <name type="scientific">Haematococcus lacustris</name>
    <name type="common">Green alga</name>
    <name type="synonym">Haematococcus pluvialis</name>
    <dbReference type="NCBI Taxonomy" id="44745"/>
    <lineage>
        <taxon>Eukaryota</taxon>
        <taxon>Viridiplantae</taxon>
        <taxon>Chlorophyta</taxon>
        <taxon>core chlorophytes</taxon>
        <taxon>Chlorophyceae</taxon>
        <taxon>CS clade</taxon>
        <taxon>Chlamydomonadales</taxon>
        <taxon>Haematococcaceae</taxon>
        <taxon>Haematococcus</taxon>
    </lineage>
</organism>
<evidence type="ECO:0000313" key="2">
    <source>
        <dbReference type="Proteomes" id="UP000485058"/>
    </source>
</evidence>
<accession>A0A699ZWV5</accession>
<dbReference type="EMBL" id="BLLF01002219">
    <property type="protein sequence ID" value="GFH23216.1"/>
    <property type="molecule type" value="Genomic_DNA"/>
</dbReference>
<evidence type="ECO:0000313" key="1">
    <source>
        <dbReference type="EMBL" id="GFH23216.1"/>
    </source>
</evidence>
<feature type="non-terminal residue" evidence="1">
    <location>
        <position position="126"/>
    </location>
</feature>
<gene>
    <name evidence="1" type="ORF">HaLaN_20800</name>
</gene>